<accession>A0ABN8M129</accession>
<reference evidence="2 3" key="1">
    <citation type="submission" date="2022-05" db="EMBL/GenBank/DDBJ databases">
        <authorList>
            <consortium name="Genoscope - CEA"/>
            <person name="William W."/>
        </authorList>
    </citation>
    <scope>NUCLEOTIDE SEQUENCE [LARGE SCALE GENOMIC DNA]</scope>
</reference>
<keyword evidence="3" id="KW-1185">Reference proteome</keyword>
<feature type="region of interest" description="Disordered" evidence="1">
    <location>
        <begin position="88"/>
        <end position="108"/>
    </location>
</feature>
<dbReference type="EMBL" id="CALNXI010000182">
    <property type="protein sequence ID" value="CAH3021426.1"/>
    <property type="molecule type" value="Genomic_DNA"/>
</dbReference>
<proteinExistence type="predicted"/>
<sequence>EEKLKVTALEGKSDGSNDVNFEEAKDIAADDRGDKDDSVGNVDNNDDDDGDDDDDEEDDQHLMVIETPEGLTLVEPAENSSFYIVQENEGQETPPSMTKPPHLIYDTL</sequence>
<feature type="non-terminal residue" evidence="2">
    <location>
        <position position="1"/>
    </location>
</feature>
<feature type="compositionally biased region" description="Basic and acidic residues" evidence="1">
    <location>
        <begin position="1"/>
        <end position="15"/>
    </location>
</feature>
<feature type="compositionally biased region" description="Basic and acidic residues" evidence="1">
    <location>
        <begin position="22"/>
        <end position="38"/>
    </location>
</feature>
<comment type="caution">
    <text evidence="2">The sequence shown here is derived from an EMBL/GenBank/DDBJ whole genome shotgun (WGS) entry which is preliminary data.</text>
</comment>
<evidence type="ECO:0000256" key="1">
    <source>
        <dbReference type="SAM" id="MobiDB-lite"/>
    </source>
</evidence>
<evidence type="ECO:0000313" key="2">
    <source>
        <dbReference type="EMBL" id="CAH3021426.1"/>
    </source>
</evidence>
<gene>
    <name evidence="2" type="ORF">PEVE_00011376</name>
</gene>
<evidence type="ECO:0000313" key="3">
    <source>
        <dbReference type="Proteomes" id="UP001159427"/>
    </source>
</evidence>
<feature type="compositionally biased region" description="Acidic residues" evidence="1">
    <location>
        <begin position="44"/>
        <end position="59"/>
    </location>
</feature>
<name>A0ABN8M129_9CNID</name>
<dbReference type="Proteomes" id="UP001159427">
    <property type="component" value="Unassembled WGS sequence"/>
</dbReference>
<protein>
    <submittedName>
        <fullName evidence="2">Uncharacterized protein</fullName>
    </submittedName>
</protein>
<organism evidence="2 3">
    <name type="scientific">Porites evermanni</name>
    <dbReference type="NCBI Taxonomy" id="104178"/>
    <lineage>
        <taxon>Eukaryota</taxon>
        <taxon>Metazoa</taxon>
        <taxon>Cnidaria</taxon>
        <taxon>Anthozoa</taxon>
        <taxon>Hexacorallia</taxon>
        <taxon>Scleractinia</taxon>
        <taxon>Fungiina</taxon>
        <taxon>Poritidae</taxon>
        <taxon>Porites</taxon>
    </lineage>
</organism>
<feature type="region of interest" description="Disordered" evidence="1">
    <location>
        <begin position="1"/>
        <end position="61"/>
    </location>
</feature>